<gene>
    <name evidence="3" type="ORF">CLV71_1413</name>
</gene>
<dbReference type="InterPro" id="IPR004305">
    <property type="entry name" value="Thiaminase-2/PQQC"/>
</dbReference>
<proteinExistence type="predicted"/>
<dbReference type="Proteomes" id="UP000294927">
    <property type="component" value="Unassembled WGS sequence"/>
</dbReference>
<evidence type="ECO:0000313" key="3">
    <source>
        <dbReference type="EMBL" id="TDV34221.1"/>
    </source>
</evidence>
<sequence length="215" mass="23145">MTSSASQLLANVRQALPTEDDNRLVPLLTSGKAAGSVLEAFAAEQYHLLNSDRGSFLALSERAGKPQARAFYAGAAQGEEAALARLVTFAAACGLDEAALRSHEPRAGCHAYPSYLAWLALHGEPVTVLLAVVADLGTWGRYCGTIAPALRQHYGLTDEACAFFDAFAVPAPQVEEYALAVIGDDLDDHRDALRYTRLLRAYESMFWNTLADEVA</sequence>
<dbReference type="OrthoDB" id="3467339at2"/>
<evidence type="ECO:0000313" key="4">
    <source>
        <dbReference type="Proteomes" id="UP000294927"/>
    </source>
</evidence>
<organism evidence="3 4">
    <name type="scientific">Actinophytocola oryzae</name>
    <dbReference type="NCBI Taxonomy" id="502181"/>
    <lineage>
        <taxon>Bacteria</taxon>
        <taxon>Bacillati</taxon>
        <taxon>Actinomycetota</taxon>
        <taxon>Actinomycetes</taxon>
        <taxon>Pseudonocardiales</taxon>
        <taxon>Pseudonocardiaceae</taxon>
    </lineage>
</organism>
<name>A0A4V3FQ06_9PSEU</name>
<dbReference type="Gene3D" id="1.20.910.10">
    <property type="entry name" value="Heme oxygenase-like"/>
    <property type="match status" value="1"/>
</dbReference>
<evidence type="ECO:0000256" key="1">
    <source>
        <dbReference type="ARBA" id="ARBA00004948"/>
    </source>
</evidence>
<keyword evidence="4" id="KW-1185">Reference proteome</keyword>
<accession>A0A4V3FQ06</accession>
<protein>
    <recommendedName>
        <fullName evidence="2">Thiaminase-2/PQQC domain-containing protein</fullName>
    </recommendedName>
</protein>
<comment type="caution">
    <text evidence="3">The sequence shown here is derived from an EMBL/GenBank/DDBJ whole genome shotgun (WGS) entry which is preliminary data.</text>
</comment>
<dbReference type="SUPFAM" id="SSF48613">
    <property type="entry name" value="Heme oxygenase-like"/>
    <property type="match status" value="1"/>
</dbReference>
<reference evidence="3 4" key="1">
    <citation type="submission" date="2019-03" db="EMBL/GenBank/DDBJ databases">
        <title>Genomic Encyclopedia of Archaeal and Bacterial Type Strains, Phase II (KMG-II): from individual species to whole genera.</title>
        <authorList>
            <person name="Goeker M."/>
        </authorList>
    </citation>
    <scope>NUCLEOTIDE SEQUENCE [LARGE SCALE GENOMIC DNA]</scope>
    <source>
        <strain evidence="3 4">DSM 45499</strain>
    </source>
</reference>
<comment type="pathway">
    <text evidence="1">Cofactor biosynthesis; thiamine diphosphate biosynthesis.</text>
</comment>
<evidence type="ECO:0000259" key="2">
    <source>
        <dbReference type="Pfam" id="PF03070"/>
    </source>
</evidence>
<dbReference type="AlphaFoldDB" id="A0A4V3FQ06"/>
<dbReference type="Pfam" id="PF03070">
    <property type="entry name" value="TENA_THI-4"/>
    <property type="match status" value="1"/>
</dbReference>
<dbReference type="EMBL" id="SOCP01000041">
    <property type="protein sequence ID" value="TDV34221.1"/>
    <property type="molecule type" value="Genomic_DNA"/>
</dbReference>
<dbReference type="RefSeq" id="WP_133909533.1">
    <property type="nucleotide sequence ID" value="NZ_SOCP01000041.1"/>
</dbReference>
<dbReference type="InterPro" id="IPR016084">
    <property type="entry name" value="Haem_Oase-like_multi-hlx"/>
</dbReference>
<feature type="domain" description="Thiaminase-2/PQQC" evidence="2">
    <location>
        <begin position="28"/>
        <end position="151"/>
    </location>
</feature>